<reference evidence="1 2" key="1">
    <citation type="journal article" date="2015" name="Microbiome">
        <title>Genomic resolution of linkages in carbon, nitrogen, and sulfur cycling among widespread estuary sediment bacteria.</title>
        <authorList>
            <person name="Baker B.J."/>
            <person name="Lazar C.S."/>
            <person name="Teske A.P."/>
            <person name="Dick G.J."/>
        </authorList>
    </citation>
    <scope>NUCLEOTIDE SEQUENCE [LARGE SCALE GENOMIC DNA]</scope>
    <source>
        <strain evidence="1">DG_54_3</strain>
    </source>
</reference>
<dbReference type="Proteomes" id="UP000051861">
    <property type="component" value="Unassembled WGS sequence"/>
</dbReference>
<dbReference type="EMBL" id="LIZX01000013">
    <property type="protein sequence ID" value="KPJ69821.1"/>
    <property type="molecule type" value="Genomic_DNA"/>
</dbReference>
<evidence type="ECO:0000313" key="1">
    <source>
        <dbReference type="EMBL" id="KPJ69821.1"/>
    </source>
</evidence>
<evidence type="ECO:0000313" key="2">
    <source>
        <dbReference type="Proteomes" id="UP000051861"/>
    </source>
</evidence>
<accession>A0A0S7Y504</accession>
<sequence length="434" mass="51052">MPIFKRHIWNMKKHSNEEKSDPQNFRTFKGLTRFRSDNKVGFFSRAHKYLEAGLECLWELFRNARLYKVSAAIVSGKEKHSGQPVKALYVGNFNNFAFVFGRICSEFGVIEEHRNINPLGIRSWVKRYKGTVDLVVADVELLLCKTLPWMEFIQIPQWIRQKFDVPDSWEAVWNSFRKSAQKELRRVLKYGFTHRTTNSEEDFKTFYHRMYVPYIKERYGDEAIIVPETKFLRKCRRGQLMQLIRGGKVIYGALINNIGPLSIEWVGVPDNLEPEMLKGASAALDYFIILYAYEYGNQTIDFGPSRPLLNDGLFQYKRKWGTYLQDSRVPRGDILLKPLNFTIPIISFFVNNHFITRDGKRLVGKILFNEHRLNVNDLEHIKKCYFIESLDHLKIFALSGIEDDAREFAKVESHKLRLFDLTNRLHPEEDFCRL</sequence>
<comment type="caution">
    <text evidence="1">The sequence shown here is derived from an EMBL/GenBank/DDBJ whole genome shotgun (WGS) entry which is preliminary data.</text>
</comment>
<proteinExistence type="predicted"/>
<dbReference type="Gene3D" id="3.40.630.30">
    <property type="match status" value="1"/>
</dbReference>
<dbReference type="SUPFAM" id="SSF55729">
    <property type="entry name" value="Acyl-CoA N-acyltransferases (Nat)"/>
    <property type="match status" value="1"/>
</dbReference>
<gene>
    <name evidence="1" type="ORF">AMJ44_02275</name>
</gene>
<name>A0A0S7Y504_UNCSA</name>
<organism evidence="1 2">
    <name type="scientific">candidate division WOR-1 bacterium DG_54_3</name>
    <dbReference type="NCBI Taxonomy" id="1703775"/>
    <lineage>
        <taxon>Bacteria</taxon>
        <taxon>Bacillati</taxon>
        <taxon>Saganbacteria</taxon>
    </lineage>
</organism>
<protein>
    <recommendedName>
        <fullName evidence="3">BioF2-like acetyltransferase domain-containing protein</fullName>
    </recommendedName>
</protein>
<evidence type="ECO:0008006" key="3">
    <source>
        <dbReference type="Google" id="ProtNLM"/>
    </source>
</evidence>
<dbReference type="InterPro" id="IPR016181">
    <property type="entry name" value="Acyl_CoA_acyltransferase"/>
</dbReference>
<dbReference type="AlphaFoldDB" id="A0A0S7Y504"/>